<evidence type="ECO:0000313" key="14">
    <source>
        <dbReference type="Proteomes" id="UP000290289"/>
    </source>
</evidence>
<dbReference type="PRINTS" id="PR00385">
    <property type="entry name" value="P450"/>
</dbReference>
<dbReference type="PRINTS" id="PR00463">
    <property type="entry name" value="EP450I"/>
</dbReference>
<dbReference type="AlphaFoldDB" id="A0A498K6R8"/>
<comment type="subcellular location">
    <subcellularLocation>
        <location evidence="1">Membrane</location>
        <topology evidence="1">Single-pass membrane protein</topology>
    </subcellularLocation>
</comment>
<dbReference type="PANTHER" id="PTHR24282">
    <property type="entry name" value="CYTOCHROME P450 FAMILY MEMBER"/>
    <property type="match status" value="1"/>
</dbReference>
<keyword evidence="14" id="KW-1185">Reference proteome</keyword>
<evidence type="ECO:0000256" key="12">
    <source>
        <dbReference type="SAM" id="Phobius"/>
    </source>
</evidence>
<dbReference type="Proteomes" id="UP000290289">
    <property type="component" value="Chromosome 3"/>
</dbReference>
<proteinExistence type="inferred from homology"/>
<keyword evidence="9" id="KW-0503">Monooxygenase</keyword>
<evidence type="ECO:0000313" key="13">
    <source>
        <dbReference type="EMBL" id="RXI03086.1"/>
    </source>
</evidence>
<evidence type="ECO:0000256" key="3">
    <source>
        <dbReference type="ARBA" id="ARBA00022617"/>
    </source>
</evidence>
<evidence type="ECO:0000256" key="4">
    <source>
        <dbReference type="ARBA" id="ARBA00022692"/>
    </source>
</evidence>
<dbReference type="SUPFAM" id="SSF48264">
    <property type="entry name" value="Cytochrome P450"/>
    <property type="match status" value="2"/>
</dbReference>
<dbReference type="GO" id="GO:0004497">
    <property type="term" value="F:monooxygenase activity"/>
    <property type="evidence" value="ECO:0007669"/>
    <property type="project" value="UniProtKB-KW"/>
</dbReference>
<dbReference type="CDD" id="cd20642">
    <property type="entry name" value="CYP72"/>
    <property type="match status" value="1"/>
</dbReference>
<dbReference type="GO" id="GO:0016705">
    <property type="term" value="F:oxidoreductase activity, acting on paired donors, with incorporation or reduction of molecular oxygen"/>
    <property type="evidence" value="ECO:0007669"/>
    <property type="project" value="InterPro"/>
</dbReference>
<protein>
    <recommendedName>
        <fullName evidence="15">Cytochrome P450</fullName>
    </recommendedName>
</protein>
<keyword evidence="6 12" id="KW-1133">Transmembrane helix</keyword>
<keyword evidence="5 11" id="KW-0479">Metal-binding</keyword>
<comment type="similarity">
    <text evidence="2">Belongs to the cytochrome P450 family.</text>
</comment>
<evidence type="ECO:0000256" key="5">
    <source>
        <dbReference type="ARBA" id="ARBA00022723"/>
    </source>
</evidence>
<dbReference type="Pfam" id="PF00067">
    <property type="entry name" value="p450"/>
    <property type="match status" value="2"/>
</dbReference>
<evidence type="ECO:0000256" key="10">
    <source>
        <dbReference type="ARBA" id="ARBA00023136"/>
    </source>
</evidence>
<keyword evidence="4 12" id="KW-0812">Transmembrane</keyword>
<evidence type="ECO:0008006" key="15">
    <source>
        <dbReference type="Google" id="ProtNLM"/>
    </source>
</evidence>
<dbReference type="InterPro" id="IPR001128">
    <property type="entry name" value="Cyt_P450"/>
</dbReference>
<keyword evidence="3 11" id="KW-0349">Heme</keyword>
<dbReference type="InterPro" id="IPR017972">
    <property type="entry name" value="Cyt_P450_CS"/>
</dbReference>
<dbReference type="InterPro" id="IPR036396">
    <property type="entry name" value="Cyt_P450_sf"/>
</dbReference>
<evidence type="ECO:0000256" key="6">
    <source>
        <dbReference type="ARBA" id="ARBA00022989"/>
    </source>
</evidence>
<keyword evidence="8 11" id="KW-0408">Iron</keyword>
<feature type="binding site" description="axial binding residue" evidence="11">
    <location>
        <position position="708"/>
    </location>
    <ligand>
        <name>heme</name>
        <dbReference type="ChEBI" id="CHEBI:30413"/>
    </ligand>
    <ligandPart>
        <name>Fe</name>
        <dbReference type="ChEBI" id="CHEBI:18248"/>
    </ligandPart>
</feature>
<dbReference type="InterPro" id="IPR002401">
    <property type="entry name" value="Cyt_P450_E_grp-I"/>
</dbReference>
<organism evidence="13 14">
    <name type="scientific">Malus domestica</name>
    <name type="common">Apple</name>
    <name type="synonym">Pyrus malus</name>
    <dbReference type="NCBI Taxonomy" id="3750"/>
    <lineage>
        <taxon>Eukaryota</taxon>
        <taxon>Viridiplantae</taxon>
        <taxon>Streptophyta</taxon>
        <taxon>Embryophyta</taxon>
        <taxon>Tracheophyta</taxon>
        <taxon>Spermatophyta</taxon>
        <taxon>Magnoliopsida</taxon>
        <taxon>eudicotyledons</taxon>
        <taxon>Gunneridae</taxon>
        <taxon>Pentapetalae</taxon>
        <taxon>rosids</taxon>
        <taxon>fabids</taxon>
        <taxon>Rosales</taxon>
        <taxon>Rosaceae</taxon>
        <taxon>Amygdaloideae</taxon>
        <taxon>Maleae</taxon>
        <taxon>Malus</taxon>
    </lineage>
</organism>
<comment type="caution">
    <text evidence="13">The sequence shown here is derived from an EMBL/GenBank/DDBJ whole genome shotgun (WGS) entry which is preliminary data.</text>
</comment>
<evidence type="ECO:0000256" key="8">
    <source>
        <dbReference type="ARBA" id="ARBA00023004"/>
    </source>
</evidence>
<evidence type="ECO:0000256" key="2">
    <source>
        <dbReference type="ARBA" id="ARBA00010617"/>
    </source>
</evidence>
<dbReference type="PROSITE" id="PS00086">
    <property type="entry name" value="CYTOCHROME_P450"/>
    <property type="match status" value="2"/>
</dbReference>
<dbReference type="EMBL" id="RDQH01000329">
    <property type="protein sequence ID" value="RXI03086.1"/>
    <property type="molecule type" value="Genomic_DNA"/>
</dbReference>
<dbReference type="PANTHER" id="PTHR24282:SF255">
    <property type="entry name" value="CYTOCHROME P450 72A11-RELATED"/>
    <property type="match status" value="1"/>
</dbReference>
<gene>
    <name evidence="13" type="ORF">DVH24_003164</name>
</gene>
<dbReference type="Gene3D" id="1.10.630.10">
    <property type="entry name" value="Cytochrome P450"/>
    <property type="match status" value="2"/>
</dbReference>
<feature type="transmembrane region" description="Helical" evidence="12">
    <location>
        <begin position="252"/>
        <end position="274"/>
    </location>
</feature>
<dbReference type="GO" id="GO:0016020">
    <property type="term" value="C:membrane"/>
    <property type="evidence" value="ECO:0007669"/>
    <property type="project" value="UniProtKB-SubCell"/>
</dbReference>
<dbReference type="STRING" id="3750.A0A498K6R8"/>
<evidence type="ECO:0000256" key="7">
    <source>
        <dbReference type="ARBA" id="ARBA00023002"/>
    </source>
</evidence>
<dbReference type="GO" id="GO:0020037">
    <property type="term" value="F:heme binding"/>
    <property type="evidence" value="ECO:0007669"/>
    <property type="project" value="InterPro"/>
</dbReference>
<evidence type="ECO:0000256" key="11">
    <source>
        <dbReference type="PIRSR" id="PIRSR602401-1"/>
    </source>
</evidence>
<sequence>MGIINKREEAIKAGEATKDDLLGVLMESNLKEIKEHGSNKKVGMSMHDVIEECKLFYLAGQETTSGLLVWTMILLGQYQNWQDHAREEVLEVFGSNKPDFDGLIHLKVVTMILHEVLRLYPALALIARITSKKTQLANYSLPAGVEVALPTLLVHHDKQLWGDDAQEFKPERFSEGVLKATKNKFTYFPFGGGPRICIGQNFAMVEAKLALSLILQHYTFELSPSYTHAPSSHLTIRPQFGAHIILHKLSNIGVVLVGIIVTAWAWRVVNWLWLRPKKLERYLRQQGLAGNSYRFLVGDLKERTMMLKQAYSKPMNLSHDIAPRVLPFEYHSVNTYGKNSFIWAGPVPRVNIANPEDLKDILTKIEDFPKLKSNPYVKLLVTGTAHYEGEKWRRHRRIINPAFHLDKLKGMLPAFYLSSSEMIKEWESLVLKEGSCELDVRPCLENLTADMISRSAFGSSYKEGRKIFQLLREQLQLVTKVIQNVYIPGWRFVPTKMNKKMKGIDKEIGGLLMGIINKREEGIRAGEATKDDLLGILMESNLKEIKEHGNNKGVGMSMYDVIEECKLFYFAGQETTSLLLVWTMVLLGQNQIWQDRAREEVLQVFGSNKPDFDGIIHLKVVTMILHEVLRLYPAPLLVRTTSKKTEFRNFSLPAGVEVALPMLLIHHDRELWGDDAQEFKPERFSEGVAKTTKNKFTYFPFSGGPRVCIGQNFAMVEAKLAISLILQHFTFELSPSYAHAPSAKLILHPQFGAHIILHKR</sequence>
<keyword evidence="10 12" id="KW-0472">Membrane</keyword>
<dbReference type="FunFam" id="1.10.630.10:FF:000029">
    <property type="entry name" value="Cytochrome P450 734A1"/>
    <property type="match status" value="1"/>
</dbReference>
<comment type="cofactor">
    <cofactor evidence="11">
        <name>heme</name>
        <dbReference type="ChEBI" id="CHEBI:30413"/>
    </cofactor>
</comment>
<accession>A0A498K6R8</accession>
<dbReference type="InterPro" id="IPR050665">
    <property type="entry name" value="Cytochrome_P450_Monooxygen"/>
</dbReference>
<keyword evidence="7" id="KW-0560">Oxidoreductase</keyword>
<dbReference type="GO" id="GO:0005506">
    <property type="term" value="F:iron ion binding"/>
    <property type="evidence" value="ECO:0007669"/>
    <property type="project" value="InterPro"/>
</dbReference>
<name>A0A498K6R8_MALDO</name>
<reference evidence="13 14" key="1">
    <citation type="submission" date="2018-10" db="EMBL/GenBank/DDBJ databases">
        <title>A high-quality apple genome assembly.</title>
        <authorList>
            <person name="Hu J."/>
        </authorList>
    </citation>
    <scope>NUCLEOTIDE SEQUENCE [LARGE SCALE GENOMIC DNA]</scope>
    <source>
        <strain evidence="14">cv. HFTH1</strain>
        <tissue evidence="13">Young leaf</tissue>
    </source>
</reference>
<evidence type="ECO:0000256" key="9">
    <source>
        <dbReference type="ARBA" id="ARBA00023033"/>
    </source>
</evidence>
<evidence type="ECO:0000256" key="1">
    <source>
        <dbReference type="ARBA" id="ARBA00004167"/>
    </source>
</evidence>